<dbReference type="AlphaFoldDB" id="A0AAN7YWY0"/>
<comment type="caution">
    <text evidence="1">The sequence shown here is derived from an EMBL/GenBank/DDBJ whole genome shotgun (WGS) entry which is preliminary data.</text>
</comment>
<reference evidence="1 2" key="1">
    <citation type="submission" date="2023-11" db="EMBL/GenBank/DDBJ databases">
        <title>Dfirmibasis_genome.</title>
        <authorList>
            <person name="Edelbroek B."/>
            <person name="Kjellin J."/>
            <person name="Jerlstrom-Hultqvist J."/>
            <person name="Soderbom F."/>
        </authorList>
    </citation>
    <scope>NUCLEOTIDE SEQUENCE [LARGE SCALE GENOMIC DNA]</scope>
    <source>
        <strain evidence="1 2">TNS-C-14</strain>
    </source>
</reference>
<keyword evidence="2" id="KW-1185">Reference proteome</keyword>
<protein>
    <submittedName>
        <fullName evidence="1">Uncharacterized protein</fullName>
    </submittedName>
</protein>
<name>A0AAN7YWY0_9MYCE</name>
<accession>A0AAN7YWY0</accession>
<dbReference type="EMBL" id="JAVFKY010000003">
    <property type="protein sequence ID" value="KAK5579202.1"/>
    <property type="molecule type" value="Genomic_DNA"/>
</dbReference>
<evidence type="ECO:0000313" key="1">
    <source>
        <dbReference type="EMBL" id="KAK5579202.1"/>
    </source>
</evidence>
<dbReference type="Proteomes" id="UP001344447">
    <property type="component" value="Unassembled WGS sequence"/>
</dbReference>
<gene>
    <name evidence="1" type="ORF">RB653_008881</name>
</gene>
<evidence type="ECO:0000313" key="2">
    <source>
        <dbReference type="Proteomes" id="UP001344447"/>
    </source>
</evidence>
<proteinExistence type="predicted"/>
<organism evidence="1 2">
    <name type="scientific">Dictyostelium firmibasis</name>
    <dbReference type="NCBI Taxonomy" id="79012"/>
    <lineage>
        <taxon>Eukaryota</taxon>
        <taxon>Amoebozoa</taxon>
        <taxon>Evosea</taxon>
        <taxon>Eumycetozoa</taxon>
        <taxon>Dictyostelia</taxon>
        <taxon>Dictyosteliales</taxon>
        <taxon>Dictyosteliaceae</taxon>
        <taxon>Dictyostelium</taxon>
    </lineage>
</organism>
<sequence length="73" mass="7902">MTLFASLKSISSVSNKNIDGGVISNSKITNPSNYYGINNLTGYDVHRIPGYSPQDYFETTGFGKEGYVGPKSC</sequence>